<evidence type="ECO:0000256" key="1">
    <source>
        <dbReference type="ARBA" id="ARBA00023015"/>
    </source>
</evidence>
<dbReference type="InterPro" id="IPR036388">
    <property type="entry name" value="WH-like_DNA-bd_sf"/>
</dbReference>
<dbReference type="PROSITE" id="PS00622">
    <property type="entry name" value="HTH_LUXR_1"/>
    <property type="match status" value="1"/>
</dbReference>
<gene>
    <name evidence="5" type="ORF">H9657_03895</name>
</gene>
<dbReference type="Proteomes" id="UP000604241">
    <property type="component" value="Unassembled WGS sequence"/>
</dbReference>
<dbReference type="PANTHER" id="PTHR44688:SF16">
    <property type="entry name" value="DNA-BINDING TRANSCRIPTIONAL ACTIVATOR DEVR_DOSR"/>
    <property type="match status" value="1"/>
</dbReference>
<keyword evidence="3" id="KW-0804">Transcription</keyword>
<proteinExistence type="predicted"/>
<evidence type="ECO:0000313" key="6">
    <source>
        <dbReference type="Proteomes" id="UP000604241"/>
    </source>
</evidence>
<dbReference type="Pfam" id="PF00196">
    <property type="entry name" value="GerE"/>
    <property type="match status" value="1"/>
</dbReference>
<name>A0ABR8QAH7_9CELL</name>
<dbReference type="RefSeq" id="WP_191780504.1">
    <property type="nucleotide sequence ID" value="NZ_JACSQV010000002.1"/>
</dbReference>
<evidence type="ECO:0000313" key="5">
    <source>
        <dbReference type="EMBL" id="MBD7917422.1"/>
    </source>
</evidence>
<evidence type="ECO:0000259" key="4">
    <source>
        <dbReference type="PROSITE" id="PS50043"/>
    </source>
</evidence>
<dbReference type="InterPro" id="IPR000792">
    <property type="entry name" value="Tscrpt_reg_LuxR_C"/>
</dbReference>
<dbReference type="EMBL" id="JACSQV010000002">
    <property type="protein sequence ID" value="MBD7917422.1"/>
    <property type="molecule type" value="Genomic_DNA"/>
</dbReference>
<dbReference type="CDD" id="cd06170">
    <property type="entry name" value="LuxR_C_like"/>
    <property type="match status" value="1"/>
</dbReference>
<dbReference type="InterPro" id="IPR016032">
    <property type="entry name" value="Sig_transdc_resp-reg_C-effctor"/>
</dbReference>
<sequence length="862" mass="90339">MSETPQRSGTVVLHEHALDAAARHLRADADVLLVGDVGSGRTTLLAVLAERLRGTGTSVVTLAGSRGARDLPLAAFSTHPTLRPRGGARWGLPEATSVLAEAVGTGPAVVLVDDAHLLDDASTAVVAAVARRHASRVRLVLAAPSGTDLDTAAPDLAREAAVVRIGPLGVSATSALLADRLGGQVEGNLASVVAGRSGGNPRVALALVRAAVDAGVVARVHGRWAQTGALDTVRADAVALGLLADLPQTARRGLDVLAWFGLVDLATARRLVGAETLAALDAAGRVVVHEGGREPTVTVSPPALGQVLRLRLSPRADADLRALADGTLGTGVLPPPALALPAGVDVAGQDTSSGPASQQVAILTESVRTQASQRYRTWLEKRDLVNALSLLRLRLLDNFTSIDVDEILQGTVPSPDDDPDDLGSYVLLRGQWAAATGGTLRDGMSHDPGPTGRLVLPDLEDRVLDALERLYALEPSTVGVADLEGARVPAPLRDFVLVLQVQAAVETGAPDRALELLDGWSGSRRQHAIGHQLDALRGDALLLAGQVDDAIAWSRERLSAAYDDLSMLGVRLAARGLATGLFVQGDHDGARRTLSVVLQTGRCGPVQSPYDERILALAATLRARHGEADLAAALLDELRATPRPYLPALDFAVPWATTEVAYFRAGGTEPPDGEPLWAAGEEQLAAGRLAGAAMCWAFAPLELTRDRLARLEELCARTRLTIVRPLVHLHRAIALGTSAEVLGAVAMMRVPGPLVHVALDVARRRAAQEGRGELTEEQVRAVAGAALAAAVGRPQVRAAPLTGREAEIAVLAREGLSNRQIASRLYLSVRTVESHLYRAMQKLGVSDRALLGTLEETVLVEG</sequence>
<keyword evidence="6" id="KW-1185">Reference proteome</keyword>
<evidence type="ECO:0000256" key="3">
    <source>
        <dbReference type="ARBA" id="ARBA00023163"/>
    </source>
</evidence>
<dbReference type="Gene3D" id="1.10.10.10">
    <property type="entry name" value="Winged helix-like DNA-binding domain superfamily/Winged helix DNA-binding domain"/>
    <property type="match status" value="1"/>
</dbReference>
<dbReference type="SUPFAM" id="SSF52540">
    <property type="entry name" value="P-loop containing nucleoside triphosphate hydrolases"/>
    <property type="match status" value="1"/>
</dbReference>
<dbReference type="InterPro" id="IPR027417">
    <property type="entry name" value="P-loop_NTPase"/>
</dbReference>
<keyword evidence="2" id="KW-0238">DNA-binding</keyword>
<dbReference type="PROSITE" id="PS50043">
    <property type="entry name" value="HTH_LUXR_2"/>
    <property type="match status" value="1"/>
</dbReference>
<accession>A0ABR8QAH7</accession>
<dbReference type="PANTHER" id="PTHR44688">
    <property type="entry name" value="DNA-BINDING TRANSCRIPTIONAL ACTIVATOR DEVR_DOSR"/>
    <property type="match status" value="1"/>
</dbReference>
<dbReference type="PRINTS" id="PR00038">
    <property type="entry name" value="HTHLUXR"/>
</dbReference>
<protein>
    <recommendedName>
        <fullName evidence="4">HTH luxR-type domain-containing protein</fullName>
    </recommendedName>
</protein>
<keyword evidence="1" id="KW-0805">Transcription regulation</keyword>
<organism evidence="5 6">
    <name type="scientific">Cellulomonas avistercoris</name>
    <dbReference type="NCBI Taxonomy" id="2762242"/>
    <lineage>
        <taxon>Bacteria</taxon>
        <taxon>Bacillati</taxon>
        <taxon>Actinomycetota</taxon>
        <taxon>Actinomycetes</taxon>
        <taxon>Micrococcales</taxon>
        <taxon>Cellulomonadaceae</taxon>
        <taxon>Cellulomonas</taxon>
    </lineage>
</organism>
<dbReference type="SUPFAM" id="SSF46894">
    <property type="entry name" value="C-terminal effector domain of the bipartite response regulators"/>
    <property type="match status" value="1"/>
</dbReference>
<dbReference type="SMART" id="SM00382">
    <property type="entry name" value="AAA"/>
    <property type="match status" value="1"/>
</dbReference>
<comment type="caution">
    <text evidence="5">The sequence shown here is derived from an EMBL/GenBank/DDBJ whole genome shotgun (WGS) entry which is preliminary data.</text>
</comment>
<dbReference type="SMART" id="SM00421">
    <property type="entry name" value="HTH_LUXR"/>
    <property type="match status" value="1"/>
</dbReference>
<dbReference type="InterPro" id="IPR003593">
    <property type="entry name" value="AAA+_ATPase"/>
</dbReference>
<feature type="domain" description="HTH luxR-type" evidence="4">
    <location>
        <begin position="794"/>
        <end position="859"/>
    </location>
</feature>
<evidence type="ECO:0000256" key="2">
    <source>
        <dbReference type="ARBA" id="ARBA00023125"/>
    </source>
</evidence>
<reference evidence="5 6" key="1">
    <citation type="submission" date="2020-08" db="EMBL/GenBank/DDBJ databases">
        <title>A Genomic Blueprint of the Chicken Gut Microbiome.</title>
        <authorList>
            <person name="Gilroy R."/>
            <person name="Ravi A."/>
            <person name="Getino M."/>
            <person name="Pursley I."/>
            <person name="Horton D.L."/>
            <person name="Alikhan N.-F."/>
            <person name="Baker D."/>
            <person name="Gharbi K."/>
            <person name="Hall N."/>
            <person name="Watson M."/>
            <person name="Adriaenssens E.M."/>
            <person name="Foster-Nyarko E."/>
            <person name="Jarju S."/>
            <person name="Secka A."/>
            <person name="Antonio M."/>
            <person name="Oren A."/>
            <person name="Chaudhuri R."/>
            <person name="La Ragione R.M."/>
            <person name="Hildebrand F."/>
            <person name="Pallen M.J."/>
        </authorList>
    </citation>
    <scope>NUCLEOTIDE SEQUENCE [LARGE SCALE GENOMIC DNA]</scope>
    <source>
        <strain evidence="5 6">Sa3CUA2</strain>
    </source>
</reference>